<dbReference type="EMBL" id="BPLQ01004098">
    <property type="protein sequence ID" value="GIY05540.1"/>
    <property type="molecule type" value="Genomic_DNA"/>
</dbReference>
<proteinExistence type="predicted"/>
<reference evidence="1 2" key="1">
    <citation type="submission" date="2021-06" db="EMBL/GenBank/DDBJ databases">
        <title>Caerostris darwini draft genome.</title>
        <authorList>
            <person name="Kono N."/>
            <person name="Arakawa K."/>
        </authorList>
    </citation>
    <scope>NUCLEOTIDE SEQUENCE [LARGE SCALE GENOMIC DNA]</scope>
</reference>
<sequence>MTNQTSPTIKTFIGGNFQRNLHKINPCLQYTFLSQFIMSRWRDLDIKVNINLLLNARGLNRCSNSSRERNSSGNLTAIRAERSSSEISKLEDRELKA</sequence>
<protein>
    <submittedName>
        <fullName evidence="1">Uncharacterized protein</fullName>
    </submittedName>
</protein>
<accession>A0AAV4QC09</accession>
<keyword evidence="2" id="KW-1185">Reference proteome</keyword>
<comment type="caution">
    <text evidence="1">The sequence shown here is derived from an EMBL/GenBank/DDBJ whole genome shotgun (WGS) entry which is preliminary data.</text>
</comment>
<organism evidence="1 2">
    <name type="scientific">Caerostris darwini</name>
    <dbReference type="NCBI Taxonomy" id="1538125"/>
    <lineage>
        <taxon>Eukaryota</taxon>
        <taxon>Metazoa</taxon>
        <taxon>Ecdysozoa</taxon>
        <taxon>Arthropoda</taxon>
        <taxon>Chelicerata</taxon>
        <taxon>Arachnida</taxon>
        <taxon>Araneae</taxon>
        <taxon>Araneomorphae</taxon>
        <taxon>Entelegynae</taxon>
        <taxon>Araneoidea</taxon>
        <taxon>Araneidae</taxon>
        <taxon>Caerostris</taxon>
    </lineage>
</organism>
<name>A0AAV4QC09_9ARAC</name>
<evidence type="ECO:0000313" key="2">
    <source>
        <dbReference type="Proteomes" id="UP001054837"/>
    </source>
</evidence>
<dbReference type="Proteomes" id="UP001054837">
    <property type="component" value="Unassembled WGS sequence"/>
</dbReference>
<evidence type="ECO:0000313" key="1">
    <source>
        <dbReference type="EMBL" id="GIY05540.1"/>
    </source>
</evidence>
<gene>
    <name evidence="1" type="ORF">CDAR_49381</name>
</gene>
<dbReference type="AlphaFoldDB" id="A0AAV4QC09"/>